<organism evidence="1">
    <name type="scientific">Anopheles sinensis</name>
    <name type="common">Mosquito</name>
    <dbReference type="NCBI Taxonomy" id="74873"/>
    <lineage>
        <taxon>Eukaryota</taxon>
        <taxon>Metazoa</taxon>
        <taxon>Ecdysozoa</taxon>
        <taxon>Arthropoda</taxon>
        <taxon>Hexapoda</taxon>
        <taxon>Insecta</taxon>
        <taxon>Pterygota</taxon>
        <taxon>Neoptera</taxon>
        <taxon>Endopterygota</taxon>
        <taxon>Diptera</taxon>
        <taxon>Nematocera</taxon>
        <taxon>Culicoidea</taxon>
        <taxon>Culicidae</taxon>
        <taxon>Anophelinae</taxon>
        <taxon>Anopheles</taxon>
    </lineage>
</organism>
<gene>
    <name evidence="1" type="ORF">ZHAS_00009588</name>
</gene>
<evidence type="ECO:0000313" key="2">
    <source>
        <dbReference type="EnsemblMetazoa" id="ASIC009588-PA"/>
    </source>
</evidence>
<name>A0A084VVL6_ANOSI</name>
<dbReference type="EMBL" id="ATLV01017197">
    <property type="status" value="NOT_ANNOTATED_CDS"/>
    <property type="molecule type" value="Genomic_DNA"/>
</dbReference>
<dbReference type="VEuPathDB" id="VectorBase:ASIC009588"/>
<reference evidence="2" key="2">
    <citation type="submission" date="2020-05" db="UniProtKB">
        <authorList>
            <consortium name="EnsemblMetazoa"/>
        </authorList>
    </citation>
    <scope>IDENTIFICATION</scope>
</reference>
<dbReference type="AlphaFoldDB" id="A0A084VVL6"/>
<dbReference type="EnsemblMetazoa" id="ASIC009588-RA">
    <property type="protein sequence ID" value="ASIC009588-PA"/>
    <property type="gene ID" value="ASIC009588"/>
</dbReference>
<dbReference type="Proteomes" id="UP000030765">
    <property type="component" value="Unassembled WGS sequence"/>
</dbReference>
<evidence type="ECO:0000313" key="3">
    <source>
        <dbReference type="Proteomes" id="UP000030765"/>
    </source>
</evidence>
<accession>A0A084VVL6</accession>
<evidence type="ECO:0000313" key="1">
    <source>
        <dbReference type="EMBL" id="KFB42010.1"/>
    </source>
</evidence>
<sequence length="106" mass="11675">MGPATRHCFKHRRPRRTCLVRAFRGPSSSGRQLQLQLPITIATIISIILILSEVKRRAVLSSASDQATPQCSANQCLVNGAQQCASGFQWTCKRSSKLVHNSRSVV</sequence>
<keyword evidence="3" id="KW-1185">Reference proteome</keyword>
<protein>
    <submittedName>
        <fullName evidence="1 2">Nitrogenase molybdenum-iron protein, alpha and beta chain</fullName>
    </submittedName>
</protein>
<proteinExistence type="predicted"/>
<dbReference type="EMBL" id="KE525157">
    <property type="protein sequence ID" value="KFB42010.1"/>
    <property type="molecule type" value="Genomic_DNA"/>
</dbReference>
<reference evidence="1 3" key="1">
    <citation type="journal article" date="2014" name="BMC Genomics">
        <title>Genome sequence of Anopheles sinensis provides insight into genetics basis of mosquito competence for malaria parasites.</title>
        <authorList>
            <person name="Zhou D."/>
            <person name="Zhang D."/>
            <person name="Ding G."/>
            <person name="Shi L."/>
            <person name="Hou Q."/>
            <person name="Ye Y."/>
            <person name="Xu Y."/>
            <person name="Zhou H."/>
            <person name="Xiong C."/>
            <person name="Li S."/>
            <person name="Yu J."/>
            <person name="Hong S."/>
            <person name="Yu X."/>
            <person name="Zou P."/>
            <person name="Chen C."/>
            <person name="Chang X."/>
            <person name="Wang W."/>
            <person name="Lv Y."/>
            <person name="Sun Y."/>
            <person name="Ma L."/>
            <person name="Shen B."/>
            <person name="Zhu C."/>
        </authorList>
    </citation>
    <scope>NUCLEOTIDE SEQUENCE [LARGE SCALE GENOMIC DNA]</scope>
</reference>